<dbReference type="PANTHER" id="PTHR22939:SF129">
    <property type="entry name" value="SERINE PROTEASE HTRA2, MITOCHONDRIAL"/>
    <property type="match status" value="1"/>
</dbReference>
<gene>
    <name evidence="1" type="ORF">LCGC14_1468310</name>
</gene>
<dbReference type="GO" id="GO:0004252">
    <property type="term" value="F:serine-type endopeptidase activity"/>
    <property type="evidence" value="ECO:0007669"/>
    <property type="project" value="InterPro"/>
</dbReference>
<dbReference type="PANTHER" id="PTHR22939">
    <property type="entry name" value="SERINE PROTEASE FAMILY S1C HTRA-RELATED"/>
    <property type="match status" value="1"/>
</dbReference>
<dbReference type="InterPro" id="IPR001940">
    <property type="entry name" value="Peptidase_S1C"/>
</dbReference>
<name>A0A0F9JZ10_9ZZZZ</name>
<dbReference type="PRINTS" id="PR00834">
    <property type="entry name" value="PROTEASES2C"/>
</dbReference>
<dbReference type="SUPFAM" id="SSF50494">
    <property type="entry name" value="Trypsin-like serine proteases"/>
    <property type="match status" value="1"/>
</dbReference>
<dbReference type="Pfam" id="PF13365">
    <property type="entry name" value="Trypsin_2"/>
    <property type="match status" value="1"/>
</dbReference>
<organism evidence="1">
    <name type="scientific">marine sediment metagenome</name>
    <dbReference type="NCBI Taxonomy" id="412755"/>
    <lineage>
        <taxon>unclassified sequences</taxon>
        <taxon>metagenomes</taxon>
        <taxon>ecological metagenomes</taxon>
    </lineage>
</organism>
<reference evidence="1" key="1">
    <citation type="journal article" date="2015" name="Nature">
        <title>Complex archaea that bridge the gap between prokaryotes and eukaryotes.</title>
        <authorList>
            <person name="Spang A."/>
            <person name="Saw J.H."/>
            <person name="Jorgensen S.L."/>
            <person name="Zaremba-Niedzwiedzka K."/>
            <person name="Martijn J."/>
            <person name="Lind A.E."/>
            <person name="van Eijk R."/>
            <person name="Schleper C."/>
            <person name="Guy L."/>
            <person name="Ettema T.J."/>
        </authorList>
    </citation>
    <scope>NUCLEOTIDE SEQUENCE</scope>
</reference>
<comment type="caution">
    <text evidence="1">The sequence shown here is derived from an EMBL/GenBank/DDBJ whole genome shotgun (WGS) entry which is preliminary data.</text>
</comment>
<evidence type="ECO:0000313" key="1">
    <source>
        <dbReference type="EMBL" id="KKM67716.1"/>
    </source>
</evidence>
<dbReference type="GO" id="GO:0042597">
    <property type="term" value="C:periplasmic space"/>
    <property type="evidence" value="ECO:0007669"/>
    <property type="project" value="TreeGrafter"/>
</dbReference>
<dbReference type="InterPro" id="IPR009003">
    <property type="entry name" value="Peptidase_S1_PA"/>
</dbReference>
<proteinExistence type="predicted"/>
<dbReference type="InterPro" id="IPR043504">
    <property type="entry name" value="Peptidase_S1_PA_chymotrypsin"/>
</dbReference>
<evidence type="ECO:0008006" key="2">
    <source>
        <dbReference type="Google" id="ProtNLM"/>
    </source>
</evidence>
<dbReference type="AlphaFoldDB" id="A0A0F9JZ10"/>
<sequence length="241" mass="26428">MKFNIVLLGILVSFMLFMGQYFPVPVDLNHRTVPGLVVKTLPAVVEVRPGFGYWMGAGVLISEDGWLMTAKHLIKNQDVMIVTMRDGSKYMSINIITDPNSDIAILKIDVEDVPRVKMSGVYPPLGAPVFVIGHPLGMLYSISLGIVSNVHKDMLPFGSDLIVTDAEVTHGNSGGPLLDMEGRLVGIIVAGSYYFTGLEQNFAVPVARGRELLEKYVQQQEASTGYDDLDVPDLQTCSRNR</sequence>
<dbReference type="EMBL" id="LAZR01010300">
    <property type="protein sequence ID" value="KKM67716.1"/>
    <property type="molecule type" value="Genomic_DNA"/>
</dbReference>
<accession>A0A0F9JZ10</accession>
<dbReference type="GO" id="GO:0006515">
    <property type="term" value="P:protein quality control for misfolded or incompletely synthesized proteins"/>
    <property type="evidence" value="ECO:0007669"/>
    <property type="project" value="TreeGrafter"/>
</dbReference>
<protein>
    <recommendedName>
        <fullName evidence="2">Serine protease</fullName>
    </recommendedName>
</protein>
<dbReference type="Gene3D" id="2.40.10.10">
    <property type="entry name" value="Trypsin-like serine proteases"/>
    <property type="match status" value="2"/>
</dbReference>